<dbReference type="SUPFAM" id="SSF52279">
    <property type="entry name" value="Beta-D-glucan exohydrolase, C-terminal domain"/>
    <property type="match status" value="1"/>
</dbReference>
<dbReference type="InterPro" id="IPR002772">
    <property type="entry name" value="Glyco_hydro_3_C"/>
</dbReference>
<keyword evidence="5 7" id="KW-0378">Hydrolase</keyword>
<evidence type="ECO:0000259" key="9">
    <source>
        <dbReference type="Pfam" id="PF00933"/>
    </source>
</evidence>
<dbReference type="GO" id="GO:0009251">
    <property type="term" value="P:glucan catabolic process"/>
    <property type="evidence" value="ECO:0007669"/>
    <property type="project" value="TreeGrafter"/>
</dbReference>
<keyword evidence="4" id="KW-0732">Signal</keyword>
<feature type="region of interest" description="Disordered" evidence="8">
    <location>
        <begin position="599"/>
        <end position="624"/>
    </location>
</feature>
<proteinExistence type="inferred from homology"/>
<dbReference type="InterPro" id="IPR036881">
    <property type="entry name" value="Glyco_hydro_3_C_sf"/>
</dbReference>
<evidence type="ECO:0000256" key="5">
    <source>
        <dbReference type="ARBA" id="ARBA00022801"/>
    </source>
</evidence>
<dbReference type="PRINTS" id="PR00133">
    <property type="entry name" value="GLHYDRLASE3"/>
</dbReference>
<evidence type="ECO:0000256" key="1">
    <source>
        <dbReference type="ARBA" id="ARBA00000448"/>
    </source>
</evidence>
<evidence type="ECO:0000256" key="3">
    <source>
        <dbReference type="ARBA" id="ARBA00012744"/>
    </source>
</evidence>
<evidence type="ECO:0000256" key="4">
    <source>
        <dbReference type="ARBA" id="ARBA00022729"/>
    </source>
</evidence>
<name>A0A917PAP2_9DEIO</name>
<dbReference type="InterPro" id="IPR036962">
    <property type="entry name" value="Glyco_hydro_3_N_sf"/>
</dbReference>
<reference evidence="11" key="1">
    <citation type="journal article" date="2014" name="Int. J. Syst. Evol. Microbiol.">
        <title>Complete genome sequence of Corynebacterium casei LMG S-19264T (=DSM 44701T), isolated from a smear-ripened cheese.</title>
        <authorList>
            <consortium name="US DOE Joint Genome Institute (JGI-PGF)"/>
            <person name="Walter F."/>
            <person name="Albersmeier A."/>
            <person name="Kalinowski J."/>
            <person name="Ruckert C."/>
        </authorList>
    </citation>
    <scope>NUCLEOTIDE SEQUENCE</scope>
    <source>
        <strain evidence="11">JCM 14371</strain>
    </source>
</reference>
<dbReference type="Pfam" id="PF00933">
    <property type="entry name" value="Glyco_hydro_3"/>
    <property type="match status" value="1"/>
</dbReference>
<accession>A0A917PAP2</accession>
<keyword evidence="6 7" id="KW-0326">Glycosidase</keyword>
<gene>
    <name evidence="11" type="ORF">GCM10008939_11780</name>
</gene>
<dbReference type="RefSeq" id="WP_229670812.1">
    <property type="nucleotide sequence ID" value="NZ_BMOE01000003.1"/>
</dbReference>
<evidence type="ECO:0000256" key="2">
    <source>
        <dbReference type="ARBA" id="ARBA00005336"/>
    </source>
</evidence>
<dbReference type="InterPro" id="IPR051915">
    <property type="entry name" value="Cellulose_Degrad_GH3"/>
</dbReference>
<dbReference type="Proteomes" id="UP000635726">
    <property type="component" value="Unassembled WGS sequence"/>
</dbReference>
<dbReference type="InterPro" id="IPR017853">
    <property type="entry name" value="GH"/>
</dbReference>
<comment type="caution">
    <text evidence="11">The sequence shown here is derived from an EMBL/GenBank/DDBJ whole genome shotgun (WGS) entry which is preliminary data.</text>
</comment>
<dbReference type="Pfam" id="PF01915">
    <property type="entry name" value="Glyco_hydro_3_C"/>
    <property type="match status" value="1"/>
</dbReference>
<feature type="domain" description="Glycoside hydrolase family 3 C-terminal" evidence="10">
    <location>
        <begin position="423"/>
        <end position="621"/>
    </location>
</feature>
<evidence type="ECO:0000256" key="8">
    <source>
        <dbReference type="SAM" id="MobiDB-lite"/>
    </source>
</evidence>
<reference evidence="11" key="2">
    <citation type="submission" date="2020-09" db="EMBL/GenBank/DDBJ databases">
        <authorList>
            <person name="Sun Q."/>
            <person name="Ohkuma M."/>
        </authorList>
    </citation>
    <scope>NUCLEOTIDE SEQUENCE</scope>
    <source>
        <strain evidence="11">JCM 14371</strain>
    </source>
</reference>
<comment type="similarity">
    <text evidence="2 7">Belongs to the glycosyl hydrolase 3 family.</text>
</comment>
<dbReference type="Gene3D" id="3.40.50.1700">
    <property type="entry name" value="Glycoside hydrolase family 3 C-terminal domain"/>
    <property type="match status" value="1"/>
</dbReference>
<evidence type="ECO:0000256" key="6">
    <source>
        <dbReference type="ARBA" id="ARBA00023295"/>
    </source>
</evidence>
<evidence type="ECO:0000256" key="7">
    <source>
        <dbReference type="RuleBase" id="RU361161"/>
    </source>
</evidence>
<dbReference type="AlphaFoldDB" id="A0A917PAP2"/>
<protein>
    <recommendedName>
        <fullName evidence="3">beta-glucosidase</fullName>
        <ecNumber evidence="3">3.2.1.21</ecNumber>
    </recommendedName>
</protein>
<dbReference type="PROSITE" id="PS00775">
    <property type="entry name" value="GLYCOSYL_HYDROL_F3"/>
    <property type="match status" value="1"/>
</dbReference>
<dbReference type="GO" id="GO:0008422">
    <property type="term" value="F:beta-glucosidase activity"/>
    <property type="evidence" value="ECO:0007669"/>
    <property type="project" value="UniProtKB-EC"/>
</dbReference>
<keyword evidence="12" id="KW-1185">Reference proteome</keyword>
<dbReference type="SUPFAM" id="SSF51445">
    <property type="entry name" value="(Trans)glycosidases"/>
    <property type="match status" value="1"/>
</dbReference>
<evidence type="ECO:0000313" key="11">
    <source>
        <dbReference type="EMBL" id="GGJ68938.1"/>
    </source>
</evidence>
<feature type="domain" description="Glycoside hydrolase family 3 N-terminal" evidence="9">
    <location>
        <begin position="64"/>
        <end position="383"/>
    </location>
</feature>
<evidence type="ECO:0000313" key="12">
    <source>
        <dbReference type="Proteomes" id="UP000635726"/>
    </source>
</evidence>
<dbReference type="InterPro" id="IPR001764">
    <property type="entry name" value="Glyco_hydro_3_N"/>
</dbReference>
<sequence>MTTDAPAGRRSGGAGRALAVGTVLALPFLLQGPARATPPAAPAPYRDAALSPQVRAADLLARMTLAEKVGQMTQAERGVLPDPQDVTRAMLGSVLSGGGSAPTPNTPAGWADMVDAYQRAALATRLGIPVLYGTDAVHGHGNLKGAVLYPHNIGLGATRDPALVQAVARATAEEVAATGANWTFSPCLCVARDVRWGRTYESFGERPELVSDMAVAVTGYQGAPGDRARVLATAKHFLGDGGTTYGSSTTGDYLLDQGDTRLSEAQLGALHLPPYRAAVRAGVGSVMASFSSWNGTRMHAQRHLLTDVLKGQLGFQGFVVSDWAGIDQIAPDYPLAVRTAVNAGIDMVMVPNDYRRFMTTLTAEVEAGRVPTSRIDDAVTRILVQKFRLGLFEHPFTDRSLAAGVGSSAHRALARRAVQESQVLLKNDGVLPIRANVKRLLVTGSSADDLGRQMGGWSVTWQGASGPTRSGTTILAGLRAGAPAGTKVEYRAAVDAATARRYDLAVVVVGEAPYAEGKGDTDDLSLNAADHDLARTVCAATRCVLVVVSGRPLLVTDLLPRVHALVAAWLPGTEGGGVADTLYGRAGFTGRLPVTWPDTNAQVPVGRPRDAGRTMFPYGAGPTR</sequence>
<dbReference type="EC" id="3.2.1.21" evidence="3"/>
<comment type="catalytic activity">
    <reaction evidence="1">
        <text>Hydrolysis of terminal, non-reducing beta-D-glucosyl residues with release of beta-D-glucose.</text>
        <dbReference type="EC" id="3.2.1.21"/>
    </reaction>
</comment>
<dbReference type="PANTHER" id="PTHR30620:SF16">
    <property type="entry name" value="LYSOSOMAL BETA GLUCOSIDASE"/>
    <property type="match status" value="1"/>
</dbReference>
<evidence type="ECO:0000259" key="10">
    <source>
        <dbReference type="Pfam" id="PF01915"/>
    </source>
</evidence>
<dbReference type="PANTHER" id="PTHR30620">
    <property type="entry name" value="PERIPLASMIC BETA-GLUCOSIDASE-RELATED"/>
    <property type="match status" value="1"/>
</dbReference>
<organism evidence="11 12">
    <name type="scientific">Deinococcus aquiradiocola</name>
    <dbReference type="NCBI Taxonomy" id="393059"/>
    <lineage>
        <taxon>Bacteria</taxon>
        <taxon>Thermotogati</taxon>
        <taxon>Deinococcota</taxon>
        <taxon>Deinococci</taxon>
        <taxon>Deinococcales</taxon>
        <taxon>Deinococcaceae</taxon>
        <taxon>Deinococcus</taxon>
    </lineage>
</organism>
<dbReference type="InterPro" id="IPR019800">
    <property type="entry name" value="Glyco_hydro_3_AS"/>
</dbReference>
<dbReference type="Gene3D" id="3.20.20.300">
    <property type="entry name" value="Glycoside hydrolase, family 3, N-terminal domain"/>
    <property type="match status" value="1"/>
</dbReference>
<dbReference type="EMBL" id="BMOE01000003">
    <property type="protein sequence ID" value="GGJ68938.1"/>
    <property type="molecule type" value="Genomic_DNA"/>
</dbReference>